<dbReference type="PROSITE" id="PS50222">
    <property type="entry name" value="EF_HAND_2"/>
    <property type="match status" value="1"/>
</dbReference>
<keyword evidence="4" id="KW-0479">Metal-binding</keyword>
<dbReference type="GO" id="GO:0005509">
    <property type="term" value="F:calcium ion binding"/>
    <property type="evidence" value="ECO:0007669"/>
    <property type="project" value="InterPro"/>
</dbReference>
<dbReference type="OMA" id="PLENEWM"/>
<name>H2YJR7_CIOSA</name>
<evidence type="ECO:0000256" key="6">
    <source>
        <dbReference type="ARBA" id="ARBA00022837"/>
    </source>
</evidence>
<evidence type="ECO:0000256" key="2">
    <source>
        <dbReference type="ARBA" id="ARBA00004496"/>
    </source>
</evidence>
<dbReference type="InterPro" id="IPR011992">
    <property type="entry name" value="EF-hand-dom_pair"/>
</dbReference>
<accession>H2YJR7</accession>
<keyword evidence="7" id="KW-0472">Membrane</keyword>
<dbReference type="PANTHER" id="PTHR46735">
    <property type="entry name" value="CALPAIN, SMALL SUBUNIT 1 A-RELATED"/>
    <property type="match status" value="1"/>
</dbReference>
<keyword evidence="6" id="KW-0106">Calcium</keyword>
<dbReference type="PANTHER" id="PTHR46735:SF6">
    <property type="entry name" value="EF-HAND DOMAIN-CONTAINING PROTEIN"/>
    <property type="match status" value="1"/>
</dbReference>
<evidence type="ECO:0000313" key="10">
    <source>
        <dbReference type="Proteomes" id="UP000007875"/>
    </source>
</evidence>
<dbReference type="GeneTree" id="ENSGT00940000167628"/>
<dbReference type="HOGENOM" id="CLU_051357_5_2_1"/>
<keyword evidence="5" id="KW-0677">Repeat</keyword>
<dbReference type="GO" id="GO:0012505">
    <property type="term" value="C:endomembrane system"/>
    <property type="evidence" value="ECO:0007669"/>
    <property type="project" value="UniProtKB-SubCell"/>
</dbReference>
<reference evidence="10" key="1">
    <citation type="submission" date="2003-08" db="EMBL/GenBank/DDBJ databases">
        <authorList>
            <person name="Birren B."/>
            <person name="Nusbaum C."/>
            <person name="Abebe A."/>
            <person name="Abouelleil A."/>
            <person name="Adekoya E."/>
            <person name="Ait-zahra M."/>
            <person name="Allen N."/>
            <person name="Allen T."/>
            <person name="An P."/>
            <person name="Anderson M."/>
            <person name="Anderson S."/>
            <person name="Arachchi H."/>
            <person name="Armbruster J."/>
            <person name="Bachantsang P."/>
            <person name="Baldwin J."/>
            <person name="Barry A."/>
            <person name="Bayul T."/>
            <person name="Blitshsteyn B."/>
            <person name="Bloom T."/>
            <person name="Blye J."/>
            <person name="Boguslavskiy L."/>
            <person name="Borowsky M."/>
            <person name="Boukhgalter B."/>
            <person name="Brunache A."/>
            <person name="Butler J."/>
            <person name="Calixte N."/>
            <person name="Calvo S."/>
            <person name="Camarata J."/>
            <person name="Campo K."/>
            <person name="Chang J."/>
            <person name="Cheshatsang Y."/>
            <person name="Citroen M."/>
            <person name="Collymore A."/>
            <person name="Considine T."/>
            <person name="Cook A."/>
            <person name="Cooke P."/>
            <person name="Corum B."/>
            <person name="Cuomo C."/>
            <person name="David R."/>
            <person name="Dawoe T."/>
            <person name="Degray S."/>
            <person name="Dodge S."/>
            <person name="Dooley K."/>
            <person name="Dorje P."/>
            <person name="Dorjee K."/>
            <person name="Dorris L."/>
            <person name="Duffey N."/>
            <person name="Dupes A."/>
            <person name="Elkins T."/>
            <person name="Engels R."/>
            <person name="Erickson J."/>
            <person name="Farina A."/>
            <person name="Faro S."/>
            <person name="Ferreira P."/>
            <person name="Fischer H."/>
            <person name="Fitzgerald M."/>
            <person name="Foley K."/>
            <person name="Gage D."/>
            <person name="Galagan J."/>
            <person name="Gearin G."/>
            <person name="Gnerre S."/>
            <person name="Gnirke A."/>
            <person name="Goyette A."/>
            <person name="Graham J."/>
            <person name="Grandbois E."/>
            <person name="Gyaltsen K."/>
            <person name="Hafez N."/>
            <person name="Hagopian D."/>
            <person name="Hagos B."/>
            <person name="Hall J."/>
            <person name="Hatcher B."/>
            <person name="Heller A."/>
            <person name="Higgins H."/>
            <person name="Honan T."/>
            <person name="Horn A."/>
            <person name="Houde N."/>
            <person name="Hughes L."/>
            <person name="Hulme W."/>
            <person name="Husby E."/>
            <person name="Iliev I."/>
            <person name="Jaffe D."/>
            <person name="Jones C."/>
            <person name="Kamal M."/>
            <person name="Kamat A."/>
            <person name="Kamvysselis M."/>
            <person name="Karlsson E."/>
            <person name="Kells C."/>
            <person name="Kieu A."/>
            <person name="Kisner P."/>
            <person name="Kodira C."/>
            <person name="Kulbokas E."/>
            <person name="Labutti K."/>
            <person name="Lama D."/>
            <person name="Landers T."/>
            <person name="Leger J."/>
            <person name="Levine S."/>
            <person name="Lewis D."/>
            <person name="Lewis T."/>
            <person name="Lindblad-toh K."/>
            <person name="Liu X."/>
            <person name="Lokyitsang T."/>
            <person name="Lokyitsang Y."/>
            <person name="Lucien O."/>
            <person name="Lui A."/>
            <person name="Ma L.J."/>
            <person name="Mabbitt R."/>
            <person name="Macdonald J."/>
            <person name="Maclean C."/>
            <person name="Major J."/>
            <person name="Manning J."/>
            <person name="Marabella R."/>
            <person name="Maru K."/>
            <person name="Matthews C."/>
            <person name="Mauceli E."/>
            <person name="Mccarthy M."/>
            <person name="Mcdonough S."/>
            <person name="Mcghee T."/>
            <person name="Meldrim J."/>
            <person name="Meneus L."/>
            <person name="Mesirov J."/>
            <person name="Mihalev A."/>
            <person name="Mihova T."/>
            <person name="Mikkelsen T."/>
            <person name="Mlenga V."/>
            <person name="Moru K."/>
            <person name="Mozes J."/>
            <person name="Mulrain L."/>
            <person name="Munson G."/>
            <person name="Naylor J."/>
            <person name="Newes C."/>
            <person name="Nguyen C."/>
            <person name="Nguyen N."/>
            <person name="Nguyen T."/>
            <person name="Nicol R."/>
            <person name="Nielsen C."/>
            <person name="Nizzari M."/>
            <person name="Norbu C."/>
            <person name="Norbu N."/>
            <person name="O'donnell P."/>
            <person name="Okoawo O."/>
            <person name="O'leary S."/>
            <person name="Omotosho B."/>
            <person name="O'neill K."/>
            <person name="Osman S."/>
            <person name="Parker S."/>
            <person name="Perrin D."/>
            <person name="Phunkhang P."/>
            <person name="Piqani B."/>
            <person name="Purcell S."/>
            <person name="Rachupka T."/>
            <person name="Ramasamy U."/>
            <person name="Rameau R."/>
            <person name="Ray V."/>
            <person name="Raymond C."/>
            <person name="Retta R."/>
            <person name="Richardson S."/>
            <person name="Rise C."/>
            <person name="Rodriguez J."/>
            <person name="Rogers J."/>
            <person name="Rogov P."/>
            <person name="Rutman M."/>
            <person name="Schupbach R."/>
            <person name="Seaman C."/>
            <person name="Settipalli S."/>
            <person name="Sharpe T."/>
            <person name="Sheridan J."/>
            <person name="Sherpa N."/>
            <person name="Shi J."/>
            <person name="Smirnov S."/>
            <person name="Smith C."/>
            <person name="Sougnez C."/>
            <person name="Spencer B."/>
            <person name="Stalker J."/>
            <person name="Stange-thomann N."/>
            <person name="Stavropoulos S."/>
            <person name="Stetson K."/>
            <person name="Stone C."/>
            <person name="Stone S."/>
            <person name="Stubbs M."/>
            <person name="Talamas J."/>
            <person name="Tchuinga P."/>
            <person name="Tenzing P."/>
            <person name="Tesfaye S."/>
            <person name="Theodore J."/>
            <person name="Thoulutsang Y."/>
            <person name="Topham K."/>
            <person name="Towey S."/>
            <person name="Tsamla T."/>
            <person name="Tsomo N."/>
            <person name="Vallee D."/>
            <person name="Vassiliev H."/>
            <person name="Venkataraman V."/>
            <person name="Vinson J."/>
            <person name="Vo A."/>
            <person name="Wade C."/>
            <person name="Wang S."/>
            <person name="Wangchuk T."/>
            <person name="Wangdi T."/>
            <person name="Whittaker C."/>
            <person name="Wilkinson J."/>
            <person name="Wu Y."/>
            <person name="Wyman D."/>
            <person name="Yadav S."/>
            <person name="Yang S."/>
            <person name="Yang X."/>
            <person name="Yeager S."/>
            <person name="Yee E."/>
            <person name="Young G."/>
            <person name="Zainoun J."/>
            <person name="Zembeck L."/>
            <person name="Zimmer A."/>
            <person name="Zody M."/>
            <person name="Lander E."/>
        </authorList>
    </citation>
    <scope>NUCLEOTIDE SEQUENCE [LARGE SCALE GENOMIC DNA]</scope>
</reference>
<dbReference type="STRING" id="51511.ENSCSAVP00000005566"/>
<reference evidence="9" key="3">
    <citation type="submission" date="2025-09" db="UniProtKB">
        <authorList>
            <consortium name="Ensembl"/>
        </authorList>
    </citation>
    <scope>IDENTIFICATION</scope>
</reference>
<evidence type="ECO:0000259" key="8">
    <source>
        <dbReference type="PROSITE" id="PS50222"/>
    </source>
</evidence>
<evidence type="ECO:0000313" key="9">
    <source>
        <dbReference type="Ensembl" id="ENSCSAVP00000005566.1"/>
    </source>
</evidence>
<keyword evidence="10" id="KW-1185">Reference proteome</keyword>
<evidence type="ECO:0000256" key="5">
    <source>
        <dbReference type="ARBA" id="ARBA00022737"/>
    </source>
</evidence>
<proteinExistence type="predicted"/>
<evidence type="ECO:0000256" key="4">
    <source>
        <dbReference type="ARBA" id="ARBA00022723"/>
    </source>
</evidence>
<dbReference type="SUPFAM" id="SSF47473">
    <property type="entry name" value="EF-hand"/>
    <property type="match status" value="1"/>
</dbReference>
<evidence type="ECO:0000256" key="7">
    <source>
        <dbReference type="ARBA" id="ARBA00023136"/>
    </source>
</evidence>
<comment type="subcellular location">
    <subcellularLocation>
        <location evidence="2">Cytoplasm</location>
    </subcellularLocation>
    <subcellularLocation>
        <location evidence="1">Endomembrane system</location>
    </subcellularLocation>
</comment>
<keyword evidence="3" id="KW-0963">Cytoplasm</keyword>
<dbReference type="eggNOG" id="KOG0037">
    <property type="taxonomic scope" value="Eukaryota"/>
</dbReference>
<dbReference type="Proteomes" id="UP000007875">
    <property type="component" value="Unassembled WGS sequence"/>
</dbReference>
<dbReference type="AlphaFoldDB" id="H2YJR7"/>
<organism evidence="9 10">
    <name type="scientific">Ciona savignyi</name>
    <name type="common">Pacific transparent sea squirt</name>
    <dbReference type="NCBI Taxonomy" id="51511"/>
    <lineage>
        <taxon>Eukaryota</taxon>
        <taxon>Metazoa</taxon>
        <taxon>Chordata</taxon>
        <taxon>Tunicata</taxon>
        <taxon>Ascidiacea</taxon>
        <taxon>Phlebobranchia</taxon>
        <taxon>Cionidae</taxon>
        <taxon>Ciona</taxon>
    </lineage>
</organism>
<dbReference type="InterPro" id="IPR002048">
    <property type="entry name" value="EF_hand_dom"/>
</dbReference>
<dbReference type="Ensembl" id="ENSCSAVT00000005640.1">
    <property type="protein sequence ID" value="ENSCSAVP00000005566.1"/>
    <property type="gene ID" value="ENSCSAVG00000003323.1"/>
</dbReference>
<dbReference type="InParanoid" id="H2YJR7"/>
<sequence length="125" mass="14777">MISMLDRDYSGKMGFSEYKELWKTINSWRQTFFKYDKDKTGTLHETELLEVLKEWKYELPVEFVRISLWRYDPIYASHMKLDDFISWAVTMKSATDHYRRRPAGAGTSAFAYDAFMQIGAHLLVG</sequence>
<feature type="domain" description="EF-hand" evidence="8">
    <location>
        <begin position="23"/>
        <end position="58"/>
    </location>
</feature>
<evidence type="ECO:0000256" key="1">
    <source>
        <dbReference type="ARBA" id="ARBA00004308"/>
    </source>
</evidence>
<dbReference type="Gene3D" id="1.10.238.10">
    <property type="entry name" value="EF-hand"/>
    <property type="match status" value="1"/>
</dbReference>
<reference evidence="9" key="2">
    <citation type="submission" date="2025-08" db="UniProtKB">
        <authorList>
            <consortium name="Ensembl"/>
        </authorList>
    </citation>
    <scope>IDENTIFICATION</scope>
</reference>
<protein>
    <recommendedName>
        <fullName evidence="8">EF-hand domain-containing protein</fullName>
    </recommendedName>
</protein>
<evidence type="ECO:0000256" key="3">
    <source>
        <dbReference type="ARBA" id="ARBA00022490"/>
    </source>
</evidence>
<dbReference type="GO" id="GO:0005737">
    <property type="term" value="C:cytoplasm"/>
    <property type="evidence" value="ECO:0007669"/>
    <property type="project" value="UniProtKB-SubCell"/>
</dbReference>